<proteinExistence type="predicted"/>
<sequence>MATSEVAMPSARSSSGGAAAGETLASAVKLEGAKGDSAAPPRPPSSKSPERPSSPEQSCAICLGPPENKSFTDSCFHTFCFSCLLEWSKVKAECPLCKQRFKSIVHNVRSFEDYDQYFVHNNAPQASSTASAAAAAAAMAAATSRSSALSSALLLAHHLVYSPMLLTWHSRPRRQSVARLSARARRLSAVRTRSV</sequence>
<dbReference type="EMBL" id="CM023480">
    <property type="protein sequence ID" value="KAH7970801.1"/>
    <property type="molecule type" value="Genomic_DNA"/>
</dbReference>
<name>A0ACB8DJP6_DERSI</name>
<organism evidence="1 2">
    <name type="scientific">Dermacentor silvarum</name>
    <name type="common">Tick</name>
    <dbReference type="NCBI Taxonomy" id="543639"/>
    <lineage>
        <taxon>Eukaryota</taxon>
        <taxon>Metazoa</taxon>
        <taxon>Ecdysozoa</taxon>
        <taxon>Arthropoda</taxon>
        <taxon>Chelicerata</taxon>
        <taxon>Arachnida</taxon>
        <taxon>Acari</taxon>
        <taxon>Parasitiformes</taxon>
        <taxon>Ixodida</taxon>
        <taxon>Ixodoidea</taxon>
        <taxon>Ixodidae</taxon>
        <taxon>Rhipicephalinae</taxon>
        <taxon>Dermacentor</taxon>
    </lineage>
</organism>
<accession>A0ACB8DJP6</accession>
<protein>
    <submittedName>
        <fullName evidence="1">Uncharacterized protein</fullName>
    </submittedName>
</protein>
<reference evidence="1" key="1">
    <citation type="submission" date="2020-05" db="EMBL/GenBank/DDBJ databases">
        <title>Large-scale comparative analyses of tick genomes elucidate their genetic diversity and vector capacities.</title>
        <authorList>
            <person name="Jia N."/>
            <person name="Wang J."/>
            <person name="Shi W."/>
            <person name="Du L."/>
            <person name="Sun Y."/>
            <person name="Zhan W."/>
            <person name="Jiang J."/>
            <person name="Wang Q."/>
            <person name="Zhang B."/>
            <person name="Ji P."/>
            <person name="Sakyi L.B."/>
            <person name="Cui X."/>
            <person name="Yuan T."/>
            <person name="Jiang B."/>
            <person name="Yang W."/>
            <person name="Lam T.T.-Y."/>
            <person name="Chang Q."/>
            <person name="Ding S."/>
            <person name="Wang X."/>
            <person name="Zhu J."/>
            <person name="Ruan X."/>
            <person name="Zhao L."/>
            <person name="Wei J."/>
            <person name="Que T."/>
            <person name="Du C."/>
            <person name="Cheng J."/>
            <person name="Dai P."/>
            <person name="Han X."/>
            <person name="Huang E."/>
            <person name="Gao Y."/>
            <person name="Liu J."/>
            <person name="Shao H."/>
            <person name="Ye R."/>
            <person name="Li L."/>
            <person name="Wei W."/>
            <person name="Wang X."/>
            <person name="Wang C."/>
            <person name="Yang T."/>
            <person name="Huo Q."/>
            <person name="Li W."/>
            <person name="Guo W."/>
            <person name="Chen H."/>
            <person name="Zhou L."/>
            <person name="Ni X."/>
            <person name="Tian J."/>
            <person name="Zhou Y."/>
            <person name="Sheng Y."/>
            <person name="Liu T."/>
            <person name="Pan Y."/>
            <person name="Xia L."/>
            <person name="Li J."/>
            <person name="Zhao F."/>
            <person name="Cao W."/>
        </authorList>
    </citation>
    <scope>NUCLEOTIDE SEQUENCE</scope>
    <source>
        <strain evidence="1">Dsil-2018</strain>
    </source>
</reference>
<evidence type="ECO:0000313" key="1">
    <source>
        <dbReference type="EMBL" id="KAH7970801.1"/>
    </source>
</evidence>
<gene>
    <name evidence="1" type="ORF">HPB49_015684</name>
</gene>
<dbReference type="Proteomes" id="UP000821865">
    <property type="component" value="Chromosome 11"/>
</dbReference>
<keyword evidence="2" id="KW-1185">Reference proteome</keyword>
<comment type="caution">
    <text evidence="1">The sequence shown here is derived from an EMBL/GenBank/DDBJ whole genome shotgun (WGS) entry which is preliminary data.</text>
</comment>
<evidence type="ECO:0000313" key="2">
    <source>
        <dbReference type="Proteomes" id="UP000821865"/>
    </source>
</evidence>